<protein>
    <recommendedName>
        <fullName evidence="1">peptidylprolyl isomerase</fullName>
        <ecNumber evidence="1">5.2.1.8</ecNumber>
    </recommendedName>
</protein>
<dbReference type="InterPro" id="IPR002130">
    <property type="entry name" value="Cyclophilin-type_PPIase_dom"/>
</dbReference>
<dbReference type="EC" id="5.2.1.8" evidence="1"/>
<evidence type="ECO:0000256" key="1">
    <source>
        <dbReference type="ARBA" id="ARBA00013194"/>
    </source>
</evidence>
<accession>A0A7S4KP34</accession>
<gene>
    <name evidence="7" type="ORF">GTHE00462_LOCUS15956</name>
</gene>
<dbReference type="Pfam" id="PF00160">
    <property type="entry name" value="Pro_isomerase"/>
    <property type="match status" value="1"/>
</dbReference>
<name>A0A7S4KP34_GUITH</name>
<dbReference type="AlphaFoldDB" id="A0A7S4KP34"/>
<dbReference type="EMBL" id="HBKN01020291">
    <property type="protein sequence ID" value="CAE2300976.1"/>
    <property type="molecule type" value="Transcribed_RNA"/>
</dbReference>
<feature type="compositionally biased region" description="Basic and acidic residues" evidence="4">
    <location>
        <begin position="178"/>
        <end position="190"/>
    </location>
</feature>
<keyword evidence="5" id="KW-0732">Signal</keyword>
<dbReference type="PROSITE" id="PS50072">
    <property type="entry name" value="CSA_PPIASE_2"/>
    <property type="match status" value="1"/>
</dbReference>
<organism evidence="7">
    <name type="scientific">Guillardia theta</name>
    <name type="common">Cryptophyte</name>
    <name type="synonym">Cryptomonas phi</name>
    <dbReference type="NCBI Taxonomy" id="55529"/>
    <lineage>
        <taxon>Eukaryota</taxon>
        <taxon>Cryptophyceae</taxon>
        <taxon>Pyrenomonadales</taxon>
        <taxon>Geminigeraceae</taxon>
        <taxon>Guillardia</taxon>
    </lineage>
</organism>
<evidence type="ECO:0000313" key="7">
    <source>
        <dbReference type="EMBL" id="CAE2300976.1"/>
    </source>
</evidence>
<sequence length="311" mass="34080">MAFLRLMLVMATMPCCISAFQLATPLALRSTRACVSSRSSAAELAMSAQQTSRREAMLAAAGLAVGSLFPIQTLAAEGTKATFHIKTAEGVEGDVVFELFPDLAPKTVEAFTKYAKEGLYDGTAFHRVATFLDKAVLIGGDPFTKEKPYCYKDIKDMEICSEGEGYGPDGFFSSAKRQSKDDNKKTRQTWDKGGPSYWRKDSLSKVKLEPEFGKLPHERGVITMRRFGAPDSAGSQFIICLSDMTKELDGNYAAFGKVVEGIEILDKMKQVDTFKSASALSFPRDDKKPEAVFGAWDVPVSRQGIEKVTIE</sequence>
<keyword evidence="2" id="KW-0697">Rotamase</keyword>
<dbReference type="Gene3D" id="2.40.100.10">
    <property type="entry name" value="Cyclophilin-like"/>
    <property type="match status" value="1"/>
</dbReference>
<reference evidence="7" key="1">
    <citation type="submission" date="2021-01" db="EMBL/GenBank/DDBJ databases">
        <authorList>
            <person name="Corre E."/>
            <person name="Pelletier E."/>
            <person name="Niang G."/>
            <person name="Scheremetjew M."/>
            <person name="Finn R."/>
            <person name="Kale V."/>
            <person name="Holt S."/>
            <person name="Cochrane G."/>
            <person name="Meng A."/>
            <person name="Brown T."/>
            <person name="Cohen L."/>
        </authorList>
    </citation>
    <scope>NUCLEOTIDE SEQUENCE</scope>
    <source>
        <strain evidence="7">CCMP 2712</strain>
    </source>
</reference>
<evidence type="ECO:0000256" key="2">
    <source>
        <dbReference type="ARBA" id="ARBA00023110"/>
    </source>
</evidence>
<dbReference type="PANTHER" id="PTHR45625">
    <property type="entry name" value="PEPTIDYL-PROLYL CIS-TRANS ISOMERASE-RELATED"/>
    <property type="match status" value="1"/>
</dbReference>
<dbReference type="GO" id="GO:0003755">
    <property type="term" value="F:peptidyl-prolyl cis-trans isomerase activity"/>
    <property type="evidence" value="ECO:0007669"/>
    <property type="project" value="UniProtKB-KW"/>
</dbReference>
<evidence type="ECO:0000256" key="4">
    <source>
        <dbReference type="SAM" id="MobiDB-lite"/>
    </source>
</evidence>
<evidence type="ECO:0000256" key="3">
    <source>
        <dbReference type="ARBA" id="ARBA00023235"/>
    </source>
</evidence>
<dbReference type="CDD" id="cd00317">
    <property type="entry name" value="cyclophilin"/>
    <property type="match status" value="1"/>
</dbReference>
<feature type="domain" description="PPIase cyclophilin-type" evidence="6">
    <location>
        <begin position="82"/>
        <end position="310"/>
    </location>
</feature>
<feature type="signal peptide" evidence="5">
    <location>
        <begin position="1"/>
        <end position="19"/>
    </location>
</feature>
<evidence type="ECO:0000256" key="5">
    <source>
        <dbReference type="SAM" id="SignalP"/>
    </source>
</evidence>
<dbReference type="InterPro" id="IPR044666">
    <property type="entry name" value="Cyclophilin_A-like"/>
</dbReference>
<feature type="chain" id="PRO_5030588648" description="peptidylprolyl isomerase" evidence="5">
    <location>
        <begin position="20"/>
        <end position="311"/>
    </location>
</feature>
<dbReference type="SUPFAM" id="SSF50891">
    <property type="entry name" value="Cyclophilin-like"/>
    <property type="match status" value="1"/>
</dbReference>
<dbReference type="PANTHER" id="PTHR45625:SF4">
    <property type="entry name" value="PEPTIDYLPROLYL ISOMERASE DOMAIN AND WD REPEAT-CONTAINING PROTEIN 1"/>
    <property type="match status" value="1"/>
</dbReference>
<evidence type="ECO:0000259" key="6">
    <source>
        <dbReference type="PROSITE" id="PS50072"/>
    </source>
</evidence>
<keyword evidence="3" id="KW-0413">Isomerase</keyword>
<dbReference type="PRINTS" id="PR00153">
    <property type="entry name" value="CSAPPISMRASE"/>
</dbReference>
<proteinExistence type="predicted"/>
<dbReference type="InterPro" id="IPR029000">
    <property type="entry name" value="Cyclophilin-like_dom_sf"/>
</dbReference>
<feature type="region of interest" description="Disordered" evidence="4">
    <location>
        <begin position="171"/>
        <end position="193"/>
    </location>
</feature>